<dbReference type="EMBL" id="AHPN01000001">
    <property type="protein sequence ID" value="EIK60702.1"/>
    <property type="molecule type" value="Genomic_DNA"/>
</dbReference>
<protein>
    <submittedName>
        <fullName evidence="3">Putative adhesin/hemagglutinin</fullName>
    </submittedName>
</protein>
<feature type="region of interest" description="Disordered" evidence="1">
    <location>
        <begin position="619"/>
        <end position="643"/>
    </location>
</feature>
<comment type="caution">
    <text evidence="3">The sequence shown here is derived from an EMBL/GenBank/DDBJ whole genome shotgun (WGS) entry which is preliminary data.</text>
</comment>
<feature type="domain" description="Bacterial Ig-like" evidence="2">
    <location>
        <begin position="307"/>
        <end position="392"/>
    </location>
</feature>
<feature type="domain" description="Bacterial Ig-like" evidence="2">
    <location>
        <begin position="1359"/>
        <end position="1437"/>
    </location>
</feature>
<accession>I4K7L2</accession>
<dbReference type="NCBIfam" id="NF033510">
    <property type="entry name" value="Ca_tandemer"/>
    <property type="match status" value="13"/>
</dbReference>
<dbReference type="InterPro" id="IPR044016">
    <property type="entry name" value="Big_13"/>
</dbReference>
<feature type="domain" description="Bacterial Ig-like" evidence="2">
    <location>
        <begin position="622"/>
        <end position="709"/>
    </location>
</feature>
<name>I4K7L2_9PSED</name>
<feature type="domain" description="Bacterial Ig-like" evidence="2">
    <location>
        <begin position="201"/>
        <end position="272"/>
    </location>
</feature>
<organism evidence="3">
    <name type="scientific">Pseudomonas lactis</name>
    <dbReference type="NCBI Taxonomy" id="1615674"/>
    <lineage>
        <taxon>Bacteria</taxon>
        <taxon>Pseudomonadati</taxon>
        <taxon>Pseudomonadota</taxon>
        <taxon>Gammaproteobacteria</taxon>
        <taxon>Pseudomonadales</taxon>
        <taxon>Pseudomonadaceae</taxon>
        <taxon>Pseudomonas</taxon>
    </lineage>
</organism>
<feature type="domain" description="Bacterial Ig-like" evidence="2">
    <location>
        <begin position="723"/>
        <end position="816"/>
    </location>
</feature>
<dbReference type="Gene3D" id="3.30.420.430">
    <property type="match status" value="5"/>
</dbReference>
<feature type="domain" description="Bacterial Ig-like" evidence="2">
    <location>
        <begin position="841"/>
        <end position="919"/>
    </location>
</feature>
<feature type="domain" description="Bacterial Ig-like" evidence="2">
    <location>
        <begin position="1445"/>
        <end position="1540"/>
    </location>
</feature>
<feature type="domain" description="Bacterial Ig-like" evidence="2">
    <location>
        <begin position="1042"/>
        <end position="1125"/>
    </location>
</feature>
<evidence type="ECO:0000256" key="1">
    <source>
        <dbReference type="SAM" id="MobiDB-lite"/>
    </source>
</evidence>
<dbReference type="InterPro" id="IPR013783">
    <property type="entry name" value="Ig-like_fold"/>
</dbReference>
<feature type="domain" description="Bacterial Ig-like" evidence="2">
    <location>
        <begin position="527"/>
        <end position="607"/>
    </location>
</feature>
<feature type="region of interest" description="Disordered" evidence="1">
    <location>
        <begin position="206"/>
        <end position="232"/>
    </location>
</feature>
<evidence type="ECO:0000313" key="3">
    <source>
        <dbReference type="EMBL" id="EIK60702.1"/>
    </source>
</evidence>
<dbReference type="Proteomes" id="UP000003213">
    <property type="component" value="Chromosome"/>
</dbReference>
<feature type="region of interest" description="Disordered" evidence="1">
    <location>
        <begin position="1561"/>
        <end position="1582"/>
    </location>
</feature>
<feature type="compositionally biased region" description="Polar residues" evidence="1">
    <location>
        <begin position="210"/>
        <end position="226"/>
    </location>
</feature>
<feature type="non-terminal residue" evidence="3">
    <location>
        <position position="1582"/>
    </location>
</feature>
<sequence length="1582" mass="161306">MKVEHVTPNVVSIAVVDRKTIIQAQELRVSKHGQPLRIKAIEGGKYILAEGDKGFAPENITVRRVGKDLFVSLEGTELDEPQLIIEGFYNTAGQVVGMAEDGTYYPYVASDAEHDHEVAFLLEDTSSPLVLGVEALSGFGQGLVALAGSGFLVPSLLGLGALALAGAGIAASRDDGGSNNTGPGPQVVPAPSTLPQIGTVTDNVGEKQGPLQSGDVTDDTTPTFNGTGDPGSELKITDNGKEIGSVVVDEKGNWEFTPETPLGDGQHVIVVVPPKGGEPSKGFELEVDTKAPAQAVIDSITDDVGVQVGVIASQGVTDDTTPTLNGHAEAGSLVSVFNQGQLLGTVKADANGAWQFTPDALADGEYVFTVRATDAAGNIGLSSPPYVITIDTASPQKPELGGDGPGIGDVLDDQGSIQGSIANGGVTDDTTPTFIGKGEPGDTVTIIDNGEEIGKVVVDEKGEWTFTPGTELTEGDHDMSVIITDPAGNSSEPSDPWVIHVDTTPPINPGVESAIDDIGPIVGPIKNGDITDDNQPTLGGSSEPGATVTISDNGKVIGEVVVDDNGQWTFTPEQPLEDGEHSFTLGITDPAGNTSAESDPYIVKVDTTAPVKPSIESVYDDQGDVQGNLKSGDITDDSKPTLSGKAEANSTVIIYDKAVEIGRAPTDEKGQWTFTPKTPLSSGAHNISIAASDKAGNVSAVSDGFEFTVTADGAPSAPAINAVKDDVGSITGELQKNSVTDDARPTVEGTAEAGSTVSVYSNGKLLGTATADDKGHWSFTPDADLKDGLHNLSATATNAAGNISPQTGLYPITVDTAAPDTAAATLTDDVGAVKGPIVSGDTTDDSTPTFTGKAESNSTVIIYDQGVEIGRAPVNNKGEWSFTPTQALPDGSHSLSTAVADSAGNLSDRSAAIDFTVDTRAVEVSITSIVDDAGSKQGNLAKGDVTDDTTPTLNGKATANATVNIYDGQVLLGSVQSNGKGEWSFTPTKALVDGDHTLTATVVTPAGGESQPTSVFALTVDTSAPDNASIGEVMDDVGDIQGPVANGGFTDDTTPTLSGTGEPGSTVHVYDKGSLLGSVEVDDKGSWSFTPSPLNTGEHSFTVTNEDKAGNVSAPSDAFVVTVDTTAPGKPTIEAVYDDQGDVQGNLKAGDITDDSKPTLSGKAEANSTVIIYDKAVEIGRAPTDENGQWTFTPKTPLSSGAHNISIAASDKAGNVSAVSDGFEFVVTADGAPAVPAINAVKDDVGSITGELQKNSVTDDARPTVEGTAEAGSTVSVYSNGKLLGTAKADDKGNWSFTPDADLKDGLHNLTATATNAAGNISPQTGLYPITVDTAAPDTAAATLTDDVGAVKGPIVSGDTTDDSTPTFTGKAESNSTVIIYDQGVEIGRAPVNNKGEWSFTPTQALPDGSHSLSTAVADSAGNLSDRSAAIDFTVDTRAVEVSITSIVDDAGSKQGNLAKGDVTDDTTPTLNGKATANATVNIYDGQVLLGSVQSNGKGEWSFTPTKALVDGDHTLTATVVTPAGGESQPTSVFALTVDTSAPDNASIGEVMDDVGDIQGPVANGGFTDDTTPTLSGTGEPG</sequence>
<reference evidence="3" key="1">
    <citation type="journal article" date="2012" name="PLoS Genet.">
        <title>Comparative Genomics of Plant-Associated Pseudomonas spp.: Insights into Diversity and Inheritance of Traits Involved in Multitrophic Interactions.</title>
        <authorList>
            <person name="Loper J.E."/>
            <person name="Hassan K.A."/>
            <person name="Mavrodi D.V."/>
            <person name="Davis E.W.II."/>
            <person name="Lim C.K."/>
            <person name="Shaffer B.T."/>
            <person name="Elbourne L.D."/>
            <person name="Stockwell V.O."/>
            <person name="Hartney S.L."/>
            <person name="Breakwell K."/>
            <person name="Henkels M.D."/>
            <person name="Tetu S.G."/>
            <person name="Rangel L.I."/>
            <person name="Kidarsa T.A."/>
            <person name="Wilson N.L."/>
            <person name="van de Mortel J.E."/>
            <person name="Song C."/>
            <person name="Blumhagen R."/>
            <person name="Radune D."/>
            <person name="Hostetler J.B."/>
            <person name="Brinkac L.M."/>
            <person name="Durkin A.S."/>
            <person name="Kluepfel D.A."/>
            <person name="Wechter W.P."/>
            <person name="Anderson A.J."/>
            <person name="Kim Y.C."/>
            <person name="Pierson L.S.III."/>
            <person name="Pierson E.A."/>
            <person name="Lindow S.E."/>
            <person name="Kobayashi D.Y."/>
            <person name="Raaijmakers J.M."/>
            <person name="Weller D.M."/>
            <person name="Thomashow L.S."/>
            <person name="Allen A.E."/>
            <person name="Paulsen I.T."/>
        </authorList>
    </citation>
    <scope>NUCLEOTIDE SEQUENCE [LARGE SCALE GENOMIC DNA]</scope>
    <source>
        <strain evidence="3">SS101</strain>
    </source>
</reference>
<dbReference type="Pfam" id="PF19077">
    <property type="entry name" value="Big_13"/>
    <property type="match status" value="13"/>
</dbReference>
<dbReference type="HOGENOM" id="CLU_239662_0_0_6"/>
<feature type="compositionally biased region" description="Polar residues" evidence="1">
    <location>
        <begin position="1569"/>
        <end position="1582"/>
    </location>
</feature>
<evidence type="ECO:0000259" key="2">
    <source>
        <dbReference type="Pfam" id="PF19077"/>
    </source>
</evidence>
<feature type="domain" description="Bacterial Ig-like" evidence="2">
    <location>
        <begin position="414"/>
        <end position="503"/>
    </location>
</feature>
<proteinExistence type="predicted"/>
<feature type="domain" description="Bacterial Ig-like" evidence="2">
    <location>
        <begin position="927"/>
        <end position="1022"/>
    </location>
</feature>
<feature type="domain" description="Bacterial Ig-like" evidence="2">
    <location>
        <begin position="1141"/>
        <end position="1227"/>
    </location>
</feature>
<feature type="domain" description="Bacterial Ig-like" evidence="2">
    <location>
        <begin position="1241"/>
        <end position="1334"/>
    </location>
</feature>
<dbReference type="Gene3D" id="2.60.40.10">
    <property type="entry name" value="Immunoglobulins"/>
    <property type="match status" value="7"/>
</dbReference>
<gene>
    <name evidence="3" type="ORF">PflSS101_4019</name>
</gene>